<feature type="domain" description="ABC transporter" evidence="3">
    <location>
        <begin position="23"/>
        <end position="76"/>
    </location>
</feature>
<dbReference type="InterPro" id="IPR003439">
    <property type="entry name" value="ABC_transporter-like_ATP-bd"/>
</dbReference>
<dbReference type="PANTHER" id="PTHR43335">
    <property type="entry name" value="ABC TRANSPORTER, ATP-BINDING PROTEIN"/>
    <property type="match status" value="1"/>
</dbReference>
<organism evidence="4 5">
    <name type="scientific">Haladaptatus pallidirubidus</name>
    <dbReference type="NCBI Taxonomy" id="1008152"/>
    <lineage>
        <taxon>Archaea</taxon>
        <taxon>Methanobacteriati</taxon>
        <taxon>Methanobacteriota</taxon>
        <taxon>Stenosarchaea group</taxon>
        <taxon>Halobacteria</taxon>
        <taxon>Halobacteriales</taxon>
        <taxon>Haladaptataceae</taxon>
        <taxon>Haladaptatus</taxon>
    </lineage>
</organism>
<evidence type="ECO:0000313" key="5">
    <source>
        <dbReference type="Proteomes" id="UP001501729"/>
    </source>
</evidence>
<keyword evidence="2" id="KW-0813">Transport</keyword>
<keyword evidence="5" id="KW-1185">Reference proteome</keyword>
<sequence length="101" mass="11316">MSPTEPIAVKRLAKYYGEVRGIENLTFTVERGGVFDFLRLKGAGKSTAIRILLGLLKSTDGRAWVLGHPATERKNEHRFGTMLPAKWMAVNHLQKRKPTAL</sequence>
<evidence type="ECO:0000256" key="2">
    <source>
        <dbReference type="ARBA" id="ARBA00022448"/>
    </source>
</evidence>
<proteinExistence type="inferred from homology"/>
<evidence type="ECO:0000313" key="4">
    <source>
        <dbReference type="EMBL" id="GAA5056506.1"/>
    </source>
</evidence>
<dbReference type="SUPFAM" id="SSF52540">
    <property type="entry name" value="P-loop containing nucleoside triphosphate hydrolases"/>
    <property type="match status" value="1"/>
</dbReference>
<dbReference type="Proteomes" id="UP001501729">
    <property type="component" value="Unassembled WGS sequence"/>
</dbReference>
<evidence type="ECO:0000259" key="3">
    <source>
        <dbReference type="Pfam" id="PF00005"/>
    </source>
</evidence>
<accession>A0AAV3ULU1</accession>
<evidence type="ECO:0000256" key="1">
    <source>
        <dbReference type="ARBA" id="ARBA00005417"/>
    </source>
</evidence>
<dbReference type="GeneID" id="68614398"/>
<dbReference type="InterPro" id="IPR027417">
    <property type="entry name" value="P-loop_NTPase"/>
</dbReference>
<name>A0AAV3ULU1_9EURY</name>
<dbReference type="Gene3D" id="3.40.50.300">
    <property type="entry name" value="P-loop containing nucleotide triphosphate hydrolases"/>
    <property type="match status" value="1"/>
</dbReference>
<dbReference type="EMBL" id="BAABKX010000015">
    <property type="protein sequence ID" value="GAA5056506.1"/>
    <property type="molecule type" value="Genomic_DNA"/>
</dbReference>
<dbReference type="GO" id="GO:0016887">
    <property type="term" value="F:ATP hydrolysis activity"/>
    <property type="evidence" value="ECO:0007669"/>
    <property type="project" value="InterPro"/>
</dbReference>
<reference evidence="4 5" key="1">
    <citation type="journal article" date="2019" name="Int. J. Syst. Evol. Microbiol.">
        <title>The Global Catalogue of Microorganisms (GCM) 10K type strain sequencing project: providing services to taxonomists for standard genome sequencing and annotation.</title>
        <authorList>
            <consortium name="The Broad Institute Genomics Platform"/>
            <consortium name="The Broad Institute Genome Sequencing Center for Infectious Disease"/>
            <person name="Wu L."/>
            <person name="Ma J."/>
        </authorList>
    </citation>
    <scope>NUCLEOTIDE SEQUENCE [LARGE SCALE GENOMIC DNA]</scope>
    <source>
        <strain evidence="4 5">JCM 17504</strain>
    </source>
</reference>
<comment type="similarity">
    <text evidence="1">Belongs to the ABC transporter superfamily.</text>
</comment>
<protein>
    <recommendedName>
        <fullName evidence="3">ABC transporter domain-containing protein</fullName>
    </recommendedName>
</protein>
<dbReference type="RefSeq" id="WP_227774133.1">
    <property type="nucleotide sequence ID" value="NZ_BAABKX010000015.1"/>
</dbReference>
<dbReference type="AlphaFoldDB" id="A0AAV3ULU1"/>
<comment type="caution">
    <text evidence="4">The sequence shown here is derived from an EMBL/GenBank/DDBJ whole genome shotgun (WGS) entry which is preliminary data.</text>
</comment>
<dbReference type="GO" id="GO:0005524">
    <property type="term" value="F:ATP binding"/>
    <property type="evidence" value="ECO:0007669"/>
    <property type="project" value="InterPro"/>
</dbReference>
<gene>
    <name evidence="4" type="ORF">GCM10025751_37380</name>
</gene>
<dbReference type="Pfam" id="PF00005">
    <property type="entry name" value="ABC_tran"/>
    <property type="match status" value="1"/>
</dbReference>
<dbReference type="PANTHER" id="PTHR43335:SF4">
    <property type="entry name" value="ABC TRANSPORTER, ATP-BINDING PROTEIN"/>
    <property type="match status" value="1"/>
</dbReference>